<gene>
    <name evidence="4" type="ORF">ASPCADRAFT_400971</name>
</gene>
<protein>
    <recommendedName>
        <fullName evidence="3">J domain-containing protein</fullName>
    </recommendedName>
</protein>
<sequence>MNNHPPRQDDPLSSTDEDIDYYAILNLPRDPPPTEAQIRSAYRTLTLTFHPDKQPSELVESARWHFDRIQTAYSTLVDPKKRVIYDLLGVEGLRNEWGPRNLEVGVRAMPSSEFRDWFLDRMKRKERAMVERLVRSRGSLTLGIDVSDAVTIDEEDGIMYIQMPSPKPSAFSVGFSFRTPMPTMELLLGEKEGGDEDGDEDEEGFKASRPSMEDDDDTGLVINAGITGQIGQPHQDATFKLPDGTVEEQQLPLPRVLAAQQFHLGVSATRVFGGAYNAKGMLAKPLFSFLQGSGISVNASVLPRPSLQTSWGKSVALIPGTVPFKVQLTARFDRSLRQALPSLGLNVSRQIGDRKLMFCDWSSGTLLWPLAVHRFFQPLIHIGLRPDTMLSVPYQMSNFQIGVVSQPNRQVVGLDDDDDDDEDELDDEKEFEMARRKQRKESTAAEAWQAAIAASTMGPSLSLGYSRNVFSGQAAYERVRSEWSSEGRFPLTADNEPRSVRVNVETIVGPDLSLGWYVEGTRKVSEFVRIGLGVGVQGVQGLVMTVSWNRLGQRIRVPISLVPFDAVDADIAALAVICPWLAYCALEFGIIRPRDRKKQQKVIARRQKQLKKLVPKKRAKSQEAIELMAEQVQRRQAKEAKQDGLVITRAEYGHYPSKKHKDGVREPQITDVSIPVAALVDHGQLAIPKNMVKSHILGFHDPAPLLPKTLKIWYSYHGKEHYMEANDTEGIACPMRPHLLN</sequence>
<organism evidence="4 5">
    <name type="scientific">Aspergillus carbonarius (strain ITEM 5010)</name>
    <dbReference type="NCBI Taxonomy" id="602072"/>
    <lineage>
        <taxon>Eukaryota</taxon>
        <taxon>Fungi</taxon>
        <taxon>Dikarya</taxon>
        <taxon>Ascomycota</taxon>
        <taxon>Pezizomycotina</taxon>
        <taxon>Eurotiomycetes</taxon>
        <taxon>Eurotiomycetidae</taxon>
        <taxon>Eurotiales</taxon>
        <taxon>Aspergillaceae</taxon>
        <taxon>Aspergillus</taxon>
        <taxon>Aspergillus subgen. Circumdati</taxon>
    </lineage>
</organism>
<dbReference type="OMA" id="IWYTYHG"/>
<evidence type="ECO:0000313" key="4">
    <source>
        <dbReference type="EMBL" id="OOF90228.1"/>
    </source>
</evidence>
<dbReference type="InterPro" id="IPR018253">
    <property type="entry name" value="DnaJ_domain_CS"/>
</dbReference>
<dbReference type="AlphaFoldDB" id="A0A1R3R6X9"/>
<dbReference type="SUPFAM" id="SSF46565">
    <property type="entry name" value="Chaperone J-domain"/>
    <property type="match status" value="1"/>
</dbReference>
<dbReference type="OrthoDB" id="666364at2759"/>
<evidence type="ECO:0000313" key="5">
    <source>
        <dbReference type="Proteomes" id="UP000188318"/>
    </source>
</evidence>
<dbReference type="InterPro" id="IPR036869">
    <property type="entry name" value="J_dom_sf"/>
</dbReference>
<keyword evidence="1" id="KW-0143">Chaperone</keyword>
<dbReference type="PROSITE" id="PS00636">
    <property type="entry name" value="DNAJ_1"/>
    <property type="match status" value="1"/>
</dbReference>
<dbReference type="GO" id="GO:0005739">
    <property type="term" value="C:mitochondrion"/>
    <property type="evidence" value="ECO:0007669"/>
    <property type="project" value="GOC"/>
</dbReference>
<evidence type="ECO:0000256" key="1">
    <source>
        <dbReference type="ARBA" id="ARBA00023186"/>
    </source>
</evidence>
<dbReference type="PANTHER" id="PTHR44157:SF1">
    <property type="entry name" value="DNAJ HOMOLOG SUBFAMILY C MEMBER 11"/>
    <property type="match status" value="1"/>
</dbReference>
<feature type="domain" description="J" evidence="3">
    <location>
        <begin position="20"/>
        <end position="89"/>
    </location>
</feature>
<dbReference type="GO" id="GO:0042407">
    <property type="term" value="P:cristae formation"/>
    <property type="evidence" value="ECO:0007669"/>
    <property type="project" value="TreeGrafter"/>
</dbReference>
<proteinExistence type="predicted"/>
<accession>A0A1R3R6X9</accession>
<dbReference type="Pfam" id="PF11875">
    <property type="entry name" value="DnaJ-like_C11_C"/>
    <property type="match status" value="1"/>
</dbReference>
<dbReference type="InterPro" id="IPR001623">
    <property type="entry name" value="DnaJ_domain"/>
</dbReference>
<evidence type="ECO:0000259" key="3">
    <source>
        <dbReference type="PROSITE" id="PS50076"/>
    </source>
</evidence>
<feature type="region of interest" description="Disordered" evidence="2">
    <location>
        <begin position="190"/>
        <end position="217"/>
    </location>
</feature>
<dbReference type="CDD" id="cd06257">
    <property type="entry name" value="DnaJ"/>
    <property type="match status" value="1"/>
</dbReference>
<dbReference type="PANTHER" id="PTHR44157">
    <property type="entry name" value="DNAJ HOMOLOG SUBFAMILY C MEMBER 11"/>
    <property type="match status" value="1"/>
</dbReference>
<dbReference type="PRINTS" id="PR00625">
    <property type="entry name" value="JDOMAIN"/>
</dbReference>
<reference evidence="5" key="1">
    <citation type="journal article" date="2017" name="Genome Biol.">
        <title>Comparative genomics reveals high biological diversity and specific adaptations in the industrially and medically important fungal genus Aspergillus.</title>
        <authorList>
            <person name="de Vries R.P."/>
            <person name="Riley R."/>
            <person name="Wiebenga A."/>
            <person name="Aguilar-Osorio G."/>
            <person name="Amillis S."/>
            <person name="Uchima C.A."/>
            <person name="Anderluh G."/>
            <person name="Asadollahi M."/>
            <person name="Askin M."/>
            <person name="Barry K."/>
            <person name="Battaglia E."/>
            <person name="Bayram O."/>
            <person name="Benocci T."/>
            <person name="Braus-Stromeyer S.A."/>
            <person name="Caldana C."/>
            <person name="Canovas D."/>
            <person name="Cerqueira G.C."/>
            <person name="Chen F."/>
            <person name="Chen W."/>
            <person name="Choi C."/>
            <person name="Clum A."/>
            <person name="Dos Santos R.A."/>
            <person name="Damasio A.R."/>
            <person name="Diallinas G."/>
            <person name="Emri T."/>
            <person name="Fekete E."/>
            <person name="Flipphi M."/>
            <person name="Freyberg S."/>
            <person name="Gallo A."/>
            <person name="Gournas C."/>
            <person name="Habgood R."/>
            <person name="Hainaut M."/>
            <person name="Harispe M.L."/>
            <person name="Henrissat B."/>
            <person name="Hilden K.S."/>
            <person name="Hope R."/>
            <person name="Hossain A."/>
            <person name="Karabika E."/>
            <person name="Karaffa L."/>
            <person name="Karanyi Z."/>
            <person name="Krasevec N."/>
            <person name="Kuo A."/>
            <person name="Kusch H."/>
            <person name="LaButti K."/>
            <person name="Lagendijk E.L."/>
            <person name="Lapidus A."/>
            <person name="Levasseur A."/>
            <person name="Lindquist E."/>
            <person name="Lipzen A."/>
            <person name="Logrieco A.F."/>
            <person name="MacCabe A."/>
            <person name="Maekelae M.R."/>
            <person name="Malavazi I."/>
            <person name="Melin P."/>
            <person name="Meyer V."/>
            <person name="Mielnichuk N."/>
            <person name="Miskei M."/>
            <person name="Molnar A.P."/>
            <person name="Mule G."/>
            <person name="Ngan C.Y."/>
            <person name="Orejas M."/>
            <person name="Orosz E."/>
            <person name="Ouedraogo J.P."/>
            <person name="Overkamp K.M."/>
            <person name="Park H.-S."/>
            <person name="Perrone G."/>
            <person name="Piumi F."/>
            <person name="Punt P.J."/>
            <person name="Ram A.F."/>
            <person name="Ramon A."/>
            <person name="Rauscher S."/>
            <person name="Record E."/>
            <person name="Riano-Pachon D.M."/>
            <person name="Robert V."/>
            <person name="Roehrig J."/>
            <person name="Ruller R."/>
            <person name="Salamov A."/>
            <person name="Salih N.S."/>
            <person name="Samson R.A."/>
            <person name="Sandor E."/>
            <person name="Sanguinetti M."/>
            <person name="Schuetze T."/>
            <person name="Sepcic K."/>
            <person name="Shelest E."/>
            <person name="Sherlock G."/>
            <person name="Sophianopoulou V."/>
            <person name="Squina F.M."/>
            <person name="Sun H."/>
            <person name="Susca A."/>
            <person name="Todd R.B."/>
            <person name="Tsang A."/>
            <person name="Unkles S.E."/>
            <person name="van de Wiele N."/>
            <person name="van Rossen-Uffink D."/>
            <person name="Oliveira J.V."/>
            <person name="Vesth T.C."/>
            <person name="Visser J."/>
            <person name="Yu J.-H."/>
            <person name="Zhou M."/>
            <person name="Andersen M.R."/>
            <person name="Archer D.B."/>
            <person name="Baker S.E."/>
            <person name="Benoit I."/>
            <person name="Brakhage A.A."/>
            <person name="Braus G.H."/>
            <person name="Fischer R."/>
            <person name="Frisvad J.C."/>
            <person name="Goldman G.H."/>
            <person name="Houbraken J."/>
            <person name="Oakley B."/>
            <person name="Pocsi I."/>
            <person name="Scazzocchio C."/>
            <person name="Seiboth B."/>
            <person name="vanKuyk P.A."/>
            <person name="Wortman J."/>
            <person name="Dyer P.S."/>
            <person name="Grigoriev I.V."/>
        </authorList>
    </citation>
    <scope>NUCLEOTIDE SEQUENCE [LARGE SCALE GENOMIC DNA]</scope>
    <source>
        <strain evidence="5">ITEM 5010</strain>
    </source>
</reference>
<dbReference type="PROSITE" id="PS50076">
    <property type="entry name" value="DNAJ_2"/>
    <property type="match status" value="1"/>
</dbReference>
<dbReference type="InterPro" id="IPR052243">
    <property type="entry name" value="Mito_inner_membrane_organizer"/>
</dbReference>
<evidence type="ECO:0000256" key="2">
    <source>
        <dbReference type="SAM" id="MobiDB-lite"/>
    </source>
</evidence>
<dbReference type="Gene3D" id="1.10.287.110">
    <property type="entry name" value="DnaJ domain"/>
    <property type="match status" value="1"/>
</dbReference>
<feature type="compositionally biased region" description="Acidic residues" evidence="2">
    <location>
        <begin position="193"/>
        <end position="203"/>
    </location>
</feature>
<dbReference type="VEuPathDB" id="FungiDB:ASPCADRAFT_400971"/>
<dbReference type="EMBL" id="KV907562">
    <property type="protein sequence ID" value="OOF90228.1"/>
    <property type="molecule type" value="Genomic_DNA"/>
</dbReference>
<dbReference type="Pfam" id="PF00226">
    <property type="entry name" value="DnaJ"/>
    <property type="match status" value="1"/>
</dbReference>
<dbReference type="Proteomes" id="UP000188318">
    <property type="component" value="Unassembled WGS sequence"/>
</dbReference>
<dbReference type="STRING" id="602072.A0A1R3R6X9"/>
<dbReference type="InterPro" id="IPR024586">
    <property type="entry name" value="DnaJ-like_C11_C"/>
</dbReference>
<name>A0A1R3R6X9_ASPC5</name>
<dbReference type="SMART" id="SM00271">
    <property type="entry name" value="DnaJ"/>
    <property type="match status" value="1"/>
</dbReference>
<keyword evidence="5" id="KW-1185">Reference proteome</keyword>